<dbReference type="Proteomes" id="UP000315677">
    <property type="component" value="Unassembled WGS sequence"/>
</dbReference>
<protein>
    <recommendedName>
        <fullName evidence="3">Cupin domain</fullName>
    </recommendedName>
</protein>
<dbReference type="InterPro" id="IPR014710">
    <property type="entry name" value="RmlC-like_jellyroll"/>
</dbReference>
<dbReference type="InterPro" id="IPR011051">
    <property type="entry name" value="RmlC_Cupin_sf"/>
</dbReference>
<evidence type="ECO:0000313" key="1">
    <source>
        <dbReference type="EMBL" id="TQM13512.1"/>
    </source>
</evidence>
<dbReference type="EMBL" id="VFPA01000001">
    <property type="protein sequence ID" value="TQM13512.1"/>
    <property type="molecule type" value="Genomic_DNA"/>
</dbReference>
<dbReference type="AlphaFoldDB" id="A0A543DW22"/>
<dbReference type="Gene3D" id="2.60.120.10">
    <property type="entry name" value="Jelly Rolls"/>
    <property type="match status" value="1"/>
</dbReference>
<organism evidence="1 2">
    <name type="scientific">Pseudonocardia kunmingensis</name>
    <dbReference type="NCBI Taxonomy" id="630975"/>
    <lineage>
        <taxon>Bacteria</taxon>
        <taxon>Bacillati</taxon>
        <taxon>Actinomycetota</taxon>
        <taxon>Actinomycetes</taxon>
        <taxon>Pseudonocardiales</taxon>
        <taxon>Pseudonocardiaceae</taxon>
        <taxon>Pseudonocardia</taxon>
    </lineage>
</organism>
<accession>A0A543DW22</accession>
<evidence type="ECO:0000313" key="2">
    <source>
        <dbReference type="Proteomes" id="UP000315677"/>
    </source>
</evidence>
<proteinExistence type="predicted"/>
<gene>
    <name evidence="1" type="ORF">FB558_0261</name>
</gene>
<dbReference type="SUPFAM" id="SSF51182">
    <property type="entry name" value="RmlC-like cupins"/>
    <property type="match status" value="1"/>
</dbReference>
<name>A0A543DW22_9PSEU</name>
<keyword evidence="2" id="KW-1185">Reference proteome</keyword>
<dbReference type="OrthoDB" id="3430665at2"/>
<dbReference type="RefSeq" id="WP_142047308.1">
    <property type="nucleotide sequence ID" value="NZ_VFPA01000001.1"/>
</dbReference>
<sequence>MTVPPPRARVFSSALGDDAVRFGDRILIAPGLGKEAGGAMSAYPAFFHAGARADLPAPYAEVWVVLGGALRVGVGSDAVTVRAGEFVHVPEQTPGVVEALEDTTMVCVSVPAH</sequence>
<comment type="caution">
    <text evidence="1">The sequence shown here is derived from an EMBL/GenBank/DDBJ whole genome shotgun (WGS) entry which is preliminary data.</text>
</comment>
<evidence type="ECO:0008006" key="3">
    <source>
        <dbReference type="Google" id="ProtNLM"/>
    </source>
</evidence>
<reference evidence="1 2" key="1">
    <citation type="submission" date="2019-06" db="EMBL/GenBank/DDBJ databases">
        <title>Sequencing the genomes of 1000 actinobacteria strains.</title>
        <authorList>
            <person name="Klenk H.-P."/>
        </authorList>
    </citation>
    <scope>NUCLEOTIDE SEQUENCE [LARGE SCALE GENOMIC DNA]</scope>
    <source>
        <strain evidence="1 2">DSM 45301</strain>
    </source>
</reference>